<dbReference type="STRING" id="1666911.HLUCCA11_20280"/>
<dbReference type="PANTHER" id="PTHR35848">
    <property type="entry name" value="OXALATE-BINDING PROTEIN"/>
    <property type="match status" value="1"/>
</dbReference>
<accession>A0A0P7ZS47</accession>
<dbReference type="Gene3D" id="2.60.120.10">
    <property type="entry name" value="Jelly Rolls"/>
    <property type="match status" value="1"/>
</dbReference>
<comment type="caution">
    <text evidence="3">The sequence shown here is derived from an EMBL/GenBank/DDBJ whole genome shotgun (WGS) entry which is preliminary data.</text>
</comment>
<dbReference type="InterPro" id="IPR051610">
    <property type="entry name" value="GPI/OXD"/>
</dbReference>
<dbReference type="InterPro" id="IPR011051">
    <property type="entry name" value="RmlC_Cupin_sf"/>
</dbReference>
<dbReference type="Proteomes" id="UP000050465">
    <property type="component" value="Unassembled WGS sequence"/>
</dbReference>
<dbReference type="InterPro" id="IPR014710">
    <property type="entry name" value="RmlC-like_jellyroll"/>
</dbReference>
<evidence type="ECO:0000256" key="1">
    <source>
        <dbReference type="ARBA" id="ARBA00022723"/>
    </source>
</evidence>
<dbReference type="SUPFAM" id="SSF51182">
    <property type="entry name" value="RmlC-like cupins"/>
    <property type="match status" value="1"/>
</dbReference>
<dbReference type="PANTHER" id="PTHR35848:SF6">
    <property type="entry name" value="CUPIN TYPE-2 DOMAIN-CONTAINING PROTEIN"/>
    <property type="match status" value="1"/>
</dbReference>
<evidence type="ECO:0000313" key="3">
    <source>
        <dbReference type="EMBL" id="KPQ32912.1"/>
    </source>
</evidence>
<evidence type="ECO:0000313" key="4">
    <source>
        <dbReference type="Proteomes" id="UP000050465"/>
    </source>
</evidence>
<evidence type="ECO:0000259" key="2">
    <source>
        <dbReference type="Pfam" id="PF07883"/>
    </source>
</evidence>
<keyword evidence="1" id="KW-0479">Metal-binding</keyword>
<sequence length="111" mass="11910">MKKVTLGQLAIEPVSHNPAIKKQVMLRSGDLPHLTNFSQASFQPGQIAQAHAHADMCEVFLVASGEGIMVIDGETHALTQGVCIAVTPGEMHEVTNTGKEELVLTYFGLKV</sequence>
<dbReference type="AlphaFoldDB" id="A0A0P7ZS47"/>
<dbReference type="EMBL" id="LJZR01000043">
    <property type="protein sequence ID" value="KPQ32912.1"/>
    <property type="molecule type" value="Genomic_DNA"/>
</dbReference>
<gene>
    <name evidence="3" type="ORF">HLUCCA11_20280</name>
</gene>
<name>A0A0P7ZS47_9CYAN</name>
<dbReference type="InterPro" id="IPR013096">
    <property type="entry name" value="Cupin_2"/>
</dbReference>
<proteinExistence type="predicted"/>
<organism evidence="3 4">
    <name type="scientific">Phormidesmis priestleyi Ana</name>
    <dbReference type="NCBI Taxonomy" id="1666911"/>
    <lineage>
        <taxon>Bacteria</taxon>
        <taxon>Bacillati</taxon>
        <taxon>Cyanobacteriota</taxon>
        <taxon>Cyanophyceae</taxon>
        <taxon>Leptolyngbyales</taxon>
        <taxon>Leptolyngbyaceae</taxon>
        <taxon>Phormidesmis</taxon>
    </lineage>
</organism>
<feature type="domain" description="Cupin type-2" evidence="2">
    <location>
        <begin position="41"/>
        <end position="104"/>
    </location>
</feature>
<dbReference type="GO" id="GO:0046872">
    <property type="term" value="F:metal ion binding"/>
    <property type="evidence" value="ECO:0007669"/>
    <property type="project" value="UniProtKB-KW"/>
</dbReference>
<reference evidence="3 4" key="1">
    <citation type="submission" date="2015-09" db="EMBL/GenBank/DDBJ databases">
        <title>Identification and resolution of microdiversity through metagenomic sequencing of parallel consortia.</title>
        <authorList>
            <person name="Nelson W.C."/>
            <person name="Romine M.F."/>
            <person name="Lindemann S.R."/>
        </authorList>
    </citation>
    <scope>NUCLEOTIDE SEQUENCE [LARGE SCALE GENOMIC DNA]</scope>
    <source>
        <strain evidence="3">Ana</strain>
    </source>
</reference>
<protein>
    <submittedName>
        <fullName evidence="3">Cupin domain</fullName>
    </submittedName>
</protein>
<dbReference type="Pfam" id="PF07883">
    <property type="entry name" value="Cupin_2"/>
    <property type="match status" value="1"/>
</dbReference>